<protein>
    <submittedName>
        <fullName evidence="1">Uncharacterized protein</fullName>
    </submittedName>
</protein>
<reference evidence="1" key="2">
    <citation type="journal article" date="2015" name="Data Brief">
        <title>Shoot transcriptome of the giant reed, Arundo donax.</title>
        <authorList>
            <person name="Barrero R.A."/>
            <person name="Guerrero F.D."/>
            <person name="Moolhuijzen P."/>
            <person name="Goolsby J.A."/>
            <person name="Tidwell J."/>
            <person name="Bellgard S.E."/>
            <person name="Bellgard M.I."/>
        </authorList>
    </citation>
    <scope>NUCLEOTIDE SEQUENCE</scope>
    <source>
        <tissue evidence="1">Shoot tissue taken approximately 20 cm above the soil surface</tissue>
    </source>
</reference>
<evidence type="ECO:0000313" key="1">
    <source>
        <dbReference type="EMBL" id="JAD23409.1"/>
    </source>
</evidence>
<sequence length="23" mass="2921">MYFTLLSNRNRERLECNYLPEQM</sequence>
<accession>A0A0A8YBR5</accession>
<dbReference type="AlphaFoldDB" id="A0A0A8YBR5"/>
<organism evidence="1">
    <name type="scientific">Arundo donax</name>
    <name type="common">Giant reed</name>
    <name type="synonym">Donax arundinaceus</name>
    <dbReference type="NCBI Taxonomy" id="35708"/>
    <lineage>
        <taxon>Eukaryota</taxon>
        <taxon>Viridiplantae</taxon>
        <taxon>Streptophyta</taxon>
        <taxon>Embryophyta</taxon>
        <taxon>Tracheophyta</taxon>
        <taxon>Spermatophyta</taxon>
        <taxon>Magnoliopsida</taxon>
        <taxon>Liliopsida</taxon>
        <taxon>Poales</taxon>
        <taxon>Poaceae</taxon>
        <taxon>PACMAD clade</taxon>
        <taxon>Arundinoideae</taxon>
        <taxon>Arundineae</taxon>
        <taxon>Arundo</taxon>
    </lineage>
</organism>
<name>A0A0A8YBR5_ARUDO</name>
<reference evidence="1" key="1">
    <citation type="submission" date="2014-09" db="EMBL/GenBank/DDBJ databases">
        <authorList>
            <person name="Magalhaes I.L.F."/>
            <person name="Oliveira U."/>
            <person name="Santos F.R."/>
            <person name="Vidigal T.H.D.A."/>
            <person name="Brescovit A.D."/>
            <person name="Santos A.J."/>
        </authorList>
    </citation>
    <scope>NUCLEOTIDE SEQUENCE</scope>
    <source>
        <tissue evidence="1">Shoot tissue taken approximately 20 cm above the soil surface</tissue>
    </source>
</reference>
<dbReference type="EMBL" id="GBRH01274486">
    <property type="protein sequence ID" value="JAD23409.1"/>
    <property type="molecule type" value="Transcribed_RNA"/>
</dbReference>
<proteinExistence type="predicted"/>